<keyword evidence="2" id="KW-1185">Reference proteome</keyword>
<evidence type="ECO:0000313" key="2">
    <source>
        <dbReference type="Proteomes" id="UP001530315"/>
    </source>
</evidence>
<gene>
    <name evidence="1" type="ORF">ACHAW5_000273</name>
</gene>
<dbReference type="EMBL" id="JALLAZ020001755">
    <property type="protein sequence ID" value="KAL3765272.1"/>
    <property type="molecule type" value="Genomic_DNA"/>
</dbReference>
<comment type="caution">
    <text evidence="1">The sequence shown here is derived from an EMBL/GenBank/DDBJ whole genome shotgun (WGS) entry which is preliminary data.</text>
</comment>
<feature type="non-terminal residue" evidence="1">
    <location>
        <position position="1"/>
    </location>
</feature>
<dbReference type="AlphaFoldDB" id="A0ABD3MP63"/>
<protein>
    <submittedName>
        <fullName evidence="1">Uncharacterized protein</fullName>
    </submittedName>
</protein>
<evidence type="ECO:0000313" key="1">
    <source>
        <dbReference type="EMBL" id="KAL3765272.1"/>
    </source>
</evidence>
<reference evidence="1 2" key="1">
    <citation type="submission" date="2024-10" db="EMBL/GenBank/DDBJ databases">
        <title>Updated reference genomes for cyclostephanoid diatoms.</title>
        <authorList>
            <person name="Roberts W.R."/>
            <person name="Alverson A.J."/>
        </authorList>
    </citation>
    <scope>NUCLEOTIDE SEQUENCE [LARGE SCALE GENOMIC DNA]</scope>
    <source>
        <strain evidence="1 2">AJA276-08</strain>
    </source>
</reference>
<name>A0ABD3MP63_9STRA</name>
<proteinExistence type="predicted"/>
<sequence length="89" mass="9900">KYIYQHSIHINQELGGRKIRKRFAEDLFPSLNTEAACPSGSASARNGYRAPSQRRGIGAFLFVSPSCRMSSLVRNTVITLSFDAQASFF</sequence>
<dbReference type="Proteomes" id="UP001530315">
    <property type="component" value="Unassembled WGS sequence"/>
</dbReference>
<accession>A0ABD3MP63</accession>
<organism evidence="1 2">
    <name type="scientific">Stephanodiscus triporus</name>
    <dbReference type="NCBI Taxonomy" id="2934178"/>
    <lineage>
        <taxon>Eukaryota</taxon>
        <taxon>Sar</taxon>
        <taxon>Stramenopiles</taxon>
        <taxon>Ochrophyta</taxon>
        <taxon>Bacillariophyta</taxon>
        <taxon>Coscinodiscophyceae</taxon>
        <taxon>Thalassiosirophycidae</taxon>
        <taxon>Stephanodiscales</taxon>
        <taxon>Stephanodiscaceae</taxon>
        <taxon>Stephanodiscus</taxon>
    </lineage>
</organism>